<gene>
    <name evidence="4" type="ORF">SAMN05661003_101368</name>
</gene>
<dbReference type="STRING" id="57664.SAMN05661003_101368"/>
<dbReference type="Gene3D" id="3.40.225.10">
    <property type="entry name" value="Class II aldolase/adducin N-terminal domain"/>
    <property type="match status" value="1"/>
</dbReference>
<dbReference type="InterPro" id="IPR036409">
    <property type="entry name" value="Aldolase_II/adducin_N_sf"/>
</dbReference>
<sequence>MKLAAERQQIVDYGLRLLQAGLTTGSGGNLSCLCREQELIAIGPSGIAYTDVRPEDVVIVDRQGRRVEGRYQPSSELGFHLALYDRRPDIAAVVHTHSVYATTLACLHWELPAVHYLVGYSGDRVPLAPYATFGTAELARAVADSIGGYNAVLLANHGLVAVGTQLERAFNVAEEIEFVARLYYQCRCAGTPVLVAEDEMARVLERFKSYGQPTLPSA</sequence>
<keyword evidence="2" id="KW-0456">Lyase</keyword>
<dbReference type="InterPro" id="IPR050197">
    <property type="entry name" value="Aldolase_class_II_sugar_metab"/>
</dbReference>
<dbReference type="EMBL" id="FNAQ01000001">
    <property type="protein sequence ID" value="SDD80859.1"/>
    <property type="molecule type" value="Genomic_DNA"/>
</dbReference>
<organism evidence="4 5">
    <name type="scientific">Desulfuromonas thiophila</name>
    <dbReference type="NCBI Taxonomy" id="57664"/>
    <lineage>
        <taxon>Bacteria</taxon>
        <taxon>Pseudomonadati</taxon>
        <taxon>Thermodesulfobacteriota</taxon>
        <taxon>Desulfuromonadia</taxon>
        <taxon>Desulfuromonadales</taxon>
        <taxon>Desulfuromonadaceae</taxon>
        <taxon>Desulfuromonas</taxon>
    </lineage>
</organism>
<dbReference type="NCBIfam" id="NF005302">
    <property type="entry name" value="PRK06833.1"/>
    <property type="match status" value="1"/>
</dbReference>
<dbReference type="PANTHER" id="PTHR22789:SF0">
    <property type="entry name" value="3-OXO-TETRONATE 4-PHOSPHATE DECARBOXYLASE-RELATED"/>
    <property type="match status" value="1"/>
</dbReference>
<keyword evidence="5" id="KW-1185">Reference proteome</keyword>
<dbReference type="RefSeq" id="WP_092075647.1">
    <property type="nucleotide sequence ID" value="NZ_CALFZY010000006.1"/>
</dbReference>
<evidence type="ECO:0000259" key="3">
    <source>
        <dbReference type="SMART" id="SM01007"/>
    </source>
</evidence>
<dbReference type="OrthoDB" id="5291399at2"/>
<proteinExistence type="predicted"/>
<dbReference type="GO" id="GO:0016832">
    <property type="term" value="F:aldehyde-lyase activity"/>
    <property type="evidence" value="ECO:0007669"/>
    <property type="project" value="TreeGrafter"/>
</dbReference>
<keyword evidence="1" id="KW-0479">Metal-binding</keyword>
<evidence type="ECO:0000256" key="1">
    <source>
        <dbReference type="ARBA" id="ARBA00022723"/>
    </source>
</evidence>
<accession>A0A1G6XRM2</accession>
<evidence type="ECO:0000256" key="2">
    <source>
        <dbReference type="ARBA" id="ARBA00023239"/>
    </source>
</evidence>
<dbReference type="InterPro" id="IPR001303">
    <property type="entry name" value="Aldolase_II/adducin_N"/>
</dbReference>
<protein>
    <submittedName>
        <fullName evidence="4">L-fuculose 1-phosphate aldolase</fullName>
    </submittedName>
</protein>
<evidence type="ECO:0000313" key="5">
    <source>
        <dbReference type="Proteomes" id="UP000243205"/>
    </source>
</evidence>
<dbReference type="SUPFAM" id="SSF53639">
    <property type="entry name" value="AraD/HMP-PK domain-like"/>
    <property type="match status" value="1"/>
</dbReference>
<reference evidence="5" key="1">
    <citation type="submission" date="2016-10" db="EMBL/GenBank/DDBJ databases">
        <authorList>
            <person name="Varghese N."/>
            <person name="Submissions S."/>
        </authorList>
    </citation>
    <scope>NUCLEOTIDE SEQUENCE [LARGE SCALE GENOMIC DNA]</scope>
    <source>
        <strain evidence="5">DSM 8987</strain>
    </source>
</reference>
<dbReference type="PANTHER" id="PTHR22789">
    <property type="entry name" value="FUCULOSE PHOSPHATE ALDOLASE"/>
    <property type="match status" value="1"/>
</dbReference>
<dbReference type="GO" id="GO:0046872">
    <property type="term" value="F:metal ion binding"/>
    <property type="evidence" value="ECO:0007669"/>
    <property type="project" value="UniProtKB-KW"/>
</dbReference>
<dbReference type="SMART" id="SM01007">
    <property type="entry name" value="Aldolase_II"/>
    <property type="match status" value="1"/>
</dbReference>
<dbReference type="GO" id="GO:0019323">
    <property type="term" value="P:pentose catabolic process"/>
    <property type="evidence" value="ECO:0007669"/>
    <property type="project" value="TreeGrafter"/>
</dbReference>
<dbReference type="Pfam" id="PF00596">
    <property type="entry name" value="Aldolase_II"/>
    <property type="match status" value="1"/>
</dbReference>
<dbReference type="AlphaFoldDB" id="A0A1G6XRM2"/>
<dbReference type="GO" id="GO:0005829">
    <property type="term" value="C:cytosol"/>
    <property type="evidence" value="ECO:0007669"/>
    <property type="project" value="TreeGrafter"/>
</dbReference>
<feature type="domain" description="Class II aldolase/adducin N-terminal" evidence="3">
    <location>
        <begin position="8"/>
        <end position="184"/>
    </location>
</feature>
<dbReference type="Proteomes" id="UP000243205">
    <property type="component" value="Unassembled WGS sequence"/>
</dbReference>
<name>A0A1G6XRM2_9BACT</name>
<evidence type="ECO:0000313" key="4">
    <source>
        <dbReference type="EMBL" id="SDD80859.1"/>
    </source>
</evidence>